<dbReference type="EMBL" id="MFJJ01000063">
    <property type="protein sequence ID" value="OGG12417.1"/>
    <property type="molecule type" value="Genomic_DNA"/>
</dbReference>
<proteinExistence type="predicted"/>
<evidence type="ECO:0000313" key="1">
    <source>
        <dbReference type="EMBL" id="OGG12417.1"/>
    </source>
</evidence>
<organism evidence="1 2">
    <name type="scientific">Candidatus Gottesmanbacteria bacterium RIFCSPHIGHO2_01_FULL_46_14</name>
    <dbReference type="NCBI Taxonomy" id="1798380"/>
    <lineage>
        <taxon>Bacteria</taxon>
        <taxon>Candidatus Gottesmaniibacteriota</taxon>
    </lineage>
</organism>
<reference evidence="1 2" key="1">
    <citation type="journal article" date="2016" name="Nat. Commun.">
        <title>Thousands of microbial genomes shed light on interconnected biogeochemical processes in an aquifer system.</title>
        <authorList>
            <person name="Anantharaman K."/>
            <person name="Brown C.T."/>
            <person name="Hug L.A."/>
            <person name="Sharon I."/>
            <person name="Castelle C.J."/>
            <person name="Probst A.J."/>
            <person name="Thomas B.C."/>
            <person name="Singh A."/>
            <person name="Wilkins M.J."/>
            <person name="Karaoz U."/>
            <person name="Brodie E.L."/>
            <person name="Williams K.H."/>
            <person name="Hubbard S.S."/>
            <person name="Banfield J.F."/>
        </authorList>
    </citation>
    <scope>NUCLEOTIDE SEQUENCE [LARGE SCALE GENOMIC DNA]</scope>
</reference>
<accession>A0A1F5ZJY8</accession>
<gene>
    <name evidence="1" type="ORF">A2875_01445</name>
</gene>
<evidence type="ECO:0000313" key="2">
    <source>
        <dbReference type="Proteomes" id="UP000177416"/>
    </source>
</evidence>
<dbReference type="Proteomes" id="UP000177416">
    <property type="component" value="Unassembled WGS sequence"/>
</dbReference>
<dbReference type="AlphaFoldDB" id="A0A1F5ZJY8"/>
<sequence length="93" mass="10578">MNRTVLQIPIAPLLRQQAEAASLDLGFSSLQDVVRLLLHKLARRELTVAIGEDVVKLSKKARDRYAKMDENFRTGKNVYSANNVDDFLRQLHS</sequence>
<comment type="caution">
    <text evidence="1">The sequence shown here is derived from an EMBL/GenBank/DDBJ whole genome shotgun (WGS) entry which is preliminary data.</text>
</comment>
<name>A0A1F5ZJY8_9BACT</name>
<protein>
    <submittedName>
        <fullName evidence="1">Uncharacterized protein</fullName>
    </submittedName>
</protein>